<dbReference type="EMBL" id="JQJD01000003">
    <property type="protein sequence ID" value="KGN83031.1"/>
    <property type="molecule type" value="Genomic_DNA"/>
</dbReference>
<proteinExistence type="predicted"/>
<dbReference type="Proteomes" id="UP000030125">
    <property type="component" value="Unassembled WGS sequence"/>
</dbReference>
<feature type="region of interest" description="Disordered" evidence="1">
    <location>
        <begin position="15"/>
        <end position="65"/>
    </location>
</feature>
<evidence type="ECO:0000313" key="2">
    <source>
        <dbReference type="EMBL" id="KGN83031.1"/>
    </source>
</evidence>
<comment type="caution">
    <text evidence="2">The sequence shown here is derived from an EMBL/GenBank/DDBJ whole genome shotgun (WGS) entry which is preliminary data.</text>
</comment>
<organism evidence="2 3">
    <name type="scientific">Porphyromonas cangingivalis</name>
    <dbReference type="NCBI Taxonomy" id="36874"/>
    <lineage>
        <taxon>Bacteria</taxon>
        <taxon>Pseudomonadati</taxon>
        <taxon>Bacteroidota</taxon>
        <taxon>Bacteroidia</taxon>
        <taxon>Bacteroidales</taxon>
        <taxon>Porphyromonadaceae</taxon>
        <taxon>Porphyromonas</taxon>
    </lineage>
</organism>
<feature type="compositionally biased region" description="Basic and acidic residues" evidence="1">
    <location>
        <begin position="31"/>
        <end position="45"/>
    </location>
</feature>
<reference evidence="2 3" key="1">
    <citation type="submission" date="2014-08" db="EMBL/GenBank/DDBJ databases">
        <title>Porphyromonas cangingivalis strain:COT-109_OH1386 Genome sequencing.</title>
        <authorList>
            <person name="Wallis C."/>
            <person name="Deusch O."/>
            <person name="O'Flynn C."/>
            <person name="Davis I."/>
            <person name="Jospin G."/>
            <person name="Darling A.E."/>
            <person name="Coil D.A."/>
            <person name="Alexiev A."/>
            <person name="Horsfall A."/>
            <person name="Kirkwood N."/>
            <person name="Harris S."/>
            <person name="Eisen J.A."/>
        </authorList>
    </citation>
    <scope>NUCLEOTIDE SEQUENCE [LARGE SCALE GENOMIC DNA]</scope>
    <source>
        <strain evidence="3">COT-109 OH1386</strain>
    </source>
</reference>
<gene>
    <name evidence="2" type="ORF">HQ35_01020</name>
</gene>
<name>A0A0A2EVV7_PORCN</name>
<protein>
    <submittedName>
        <fullName evidence="2">Uncharacterized protein</fullName>
    </submittedName>
</protein>
<dbReference type="AlphaFoldDB" id="A0A0A2EVV7"/>
<evidence type="ECO:0000313" key="3">
    <source>
        <dbReference type="Proteomes" id="UP000030125"/>
    </source>
</evidence>
<dbReference type="STRING" id="36874.HQ34_09465"/>
<keyword evidence="3" id="KW-1185">Reference proteome</keyword>
<accession>A0A0A2EVV7</accession>
<sequence length="65" mass="7619">MGSFRLKKVTYFSEYTESSDDPKMQKRSSKNGHDKKVAKSKKESSRALNKQRLQFIINRLEPDPK</sequence>
<evidence type="ECO:0000256" key="1">
    <source>
        <dbReference type="SAM" id="MobiDB-lite"/>
    </source>
</evidence>